<evidence type="ECO:0000256" key="3">
    <source>
        <dbReference type="ARBA" id="ARBA00022801"/>
    </source>
</evidence>
<keyword evidence="2" id="KW-0479">Metal-binding</keyword>
<dbReference type="PANTHER" id="PTHR22726:SF1">
    <property type="entry name" value="METALLOENDOPEPTIDASE OMA1, MITOCHONDRIAL"/>
    <property type="match status" value="1"/>
</dbReference>
<name>A0ABQ1SLI0_9FLAO</name>
<dbReference type="EMBL" id="BMGM01000014">
    <property type="protein sequence ID" value="GGE44513.1"/>
    <property type="molecule type" value="Genomic_DNA"/>
</dbReference>
<dbReference type="PANTHER" id="PTHR22726">
    <property type="entry name" value="METALLOENDOPEPTIDASE OMA1"/>
    <property type="match status" value="1"/>
</dbReference>
<dbReference type="RefSeq" id="WP_188459560.1">
    <property type="nucleotide sequence ID" value="NZ_BMGM01000014.1"/>
</dbReference>
<comment type="caution">
    <text evidence="8">The sequence shown here is derived from an EMBL/GenBank/DDBJ whole genome shotgun (WGS) entry which is preliminary data.</text>
</comment>
<feature type="domain" description="Peptidase M48" evidence="7">
    <location>
        <begin position="110"/>
        <end position="313"/>
    </location>
</feature>
<keyword evidence="4 6" id="KW-0862">Zinc</keyword>
<evidence type="ECO:0000256" key="2">
    <source>
        <dbReference type="ARBA" id="ARBA00022723"/>
    </source>
</evidence>
<organism evidence="8 9">
    <name type="scientific">Psychroflexus planctonicus</name>
    <dbReference type="NCBI Taxonomy" id="1526575"/>
    <lineage>
        <taxon>Bacteria</taxon>
        <taxon>Pseudomonadati</taxon>
        <taxon>Bacteroidota</taxon>
        <taxon>Flavobacteriia</taxon>
        <taxon>Flavobacteriales</taxon>
        <taxon>Flavobacteriaceae</taxon>
        <taxon>Psychroflexus</taxon>
    </lineage>
</organism>
<keyword evidence="9" id="KW-1185">Reference proteome</keyword>
<protein>
    <submittedName>
        <fullName evidence="8">M48 family peptidase</fullName>
    </submittedName>
</protein>
<dbReference type="Gene3D" id="3.30.2010.10">
    <property type="entry name" value="Metalloproteases ('zincins'), catalytic domain"/>
    <property type="match status" value="1"/>
</dbReference>
<evidence type="ECO:0000259" key="7">
    <source>
        <dbReference type="Pfam" id="PF01435"/>
    </source>
</evidence>
<gene>
    <name evidence="8" type="ORF">GCM10010832_25670</name>
</gene>
<dbReference type="InterPro" id="IPR001915">
    <property type="entry name" value="Peptidase_M48"/>
</dbReference>
<dbReference type="InterPro" id="IPR051156">
    <property type="entry name" value="Mito/Outer_Membr_Metalloprot"/>
</dbReference>
<proteinExistence type="inferred from homology"/>
<sequence>MKFCLNNLSFIIFLIGFISFSQHNQWTLNENETLQKEVYNSFFETKELLYADLKDRHSRKIYKLMIEELDEFYDEFDKQFDDEKFVFDNRLYDYTNDVFQKIVAANPEIANAKGLLISKETTLNAYSLPNGFIVVHIGLFYWLQNQDQMASIIAHELGHNVLNHSLNHRTEMLIEENSRASKKKLRKIKRSRKGKSIKAREAFKSSLYATSKYKRENEFQADSIGYHFIENTVFDKNQIISSMELSSMYDSLQPVGLNAKTYMQLFDLKKQTFKEEWLEIEDLSNYNYDLLKSRFLKDSIATHPDMEVRIENLIQQFPNLERNTNLKAETDFIELKKLAKMHRVVSLFEDELYSHSLYECLYRIQNEDEIKYYTYWLGKNLNQLYHSRRDYTFNKHVSRINPKNQSDSYMQFLSFLWNLSTPELETMAEHYNNTKD</sequence>
<evidence type="ECO:0000256" key="4">
    <source>
        <dbReference type="ARBA" id="ARBA00022833"/>
    </source>
</evidence>
<evidence type="ECO:0000256" key="5">
    <source>
        <dbReference type="ARBA" id="ARBA00023049"/>
    </source>
</evidence>
<reference evidence="9" key="1">
    <citation type="journal article" date="2019" name="Int. J. Syst. Evol. Microbiol.">
        <title>The Global Catalogue of Microorganisms (GCM) 10K type strain sequencing project: providing services to taxonomists for standard genome sequencing and annotation.</title>
        <authorList>
            <consortium name="The Broad Institute Genomics Platform"/>
            <consortium name="The Broad Institute Genome Sequencing Center for Infectious Disease"/>
            <person name="Wu L."/>
            <person name="Ma J."/>
        </authorList>
    </citation>
    <scope>NUCLEOTIDE SEQUENCE [LARGE SCALE GENOMIC DNA]</scope>
    <source>
        <strain evidence="9">CGMCC 1.12931</strain>
    </source>
</reference>
<evidence type="ECO:0000256" key="1">
    <source>
        <dbReference type="ARBA" id="ARBA00022670"/>
    </source>
</evidence>
<evidence type="ECO:0000256" key="6">
    <source>
        <dbReference type="RuleBase" id="RU003983"/>
    </source>
</evidence>
<keyword evidence="1 6" id="KW-0645">Protease</keyword>
<evidence type="ECO:0000313" key="9">
    <source>
        <dbReference type="Proteomes" id="UP000599179"/>
    </source>
</evidence>
<keyword evidence="3 6" id="KW-0378">Hydrolase</keyword>
<comment type="similarity">
    <text evidence="6">Belongs to the peptidase M48 family.</text>
</comment>
<dbReference type="Proteomes" id="UP000599179">
    <property type="component" value="Unassembled WGS sequence"/>
</dbReference>
<accession>A0ABQ1SLI0</accession>
<keyword evidence="5 6" id="KW-0482">Metalloprotease</keyword>
<comment type="cofactor">
    <cofactor evidence="6">
        <name>Zn(2+)</name>
        <dbReference type="ChEBI" id="CHEBI:29105"/>
    </cofactor>
    <text evidence="6">Binds 1 zinc ion per subunit.</text>
</comment>
<evidence type="ECO:0000313" key="8">
    <source>
        <dbReference type="EMBL" id="GGE44513.1"/>
    </source>
</evidence>
<dbReference type="Pfam" id="PF01435">
    <property type="entry name" value="Peptidase_M48"/>
    <property type="match status" value="1"/>
</dbReference>